<dbReference type="InterPro" id="IPR036264">
    <property type="entry name" value="Bact_exopeptidase_dim_dom"/>
</dbReference>
<organism evidence="2 3">
    <name type="scientific">Oceanobacillus longus</name>
    <dbReference type="NCBI Taxonomy" id="930120"/>
    <lineage>
        <taxon>Bacteria</taxon>
        <taxon>Bacillati</taxon>
        <taxon>Bacillota</taxon>
        <taxon>Bacilli</taxon>
        <taxon>Bacillales</taxon>
        <taxon>Bacillaceae</taxon>
        <taxon>Oceanobacillus</taxon>
    </lineage>
</organism>
<gene>
    <name evidence="2" type="ORF">ACFOUV_10540</name>
</gene>
<dbReference type="PIRSF" id="PIRSF005962">
    <property type="entry name" value="Pept_M20D_amidohydro"/>
    <property type="match status" value="1"/>
</dbReference>
<dbReference type="Pfam" id="PF07687">
    <property type="entry name" value="M20_dimer"/>
    <property type="match status" value="1"/>
</dbReference>
<protein>
    <submittedName>
        <fullName evidence="2">Amidohydrolase</fullName>
    </submittedName>
</protein>
<dbReference type="SUPFAM" id="SSF55031">
    <property type="entry name" value="Bacterial exopeptidase dimerisation domain"/>
    <property type="match status" value="1"/>
</dbReference>
<dbReference type="EMBL" id="JBHSAO010000007">
    <property type="protein sequence ID" value="MFC4024230.1"/>
    <property type="molecule type" value="Genomic_DNA"/>
</dbReference>
<reference evidence="3" key="1">
    <citation type="journal article" date="2019" name="Int. J. Syst. Evol. Microbiol.">
        <title>The Global Catalogue of Microorganisms (GCM) 10K type strain sequencing project: providing services to taxonomists for standard genome sequencing and annotation.</title>
        <authorList>
            <consortium name="The Broad Institute Genomics Platform"/>
            <consortium name="The Broad Institute Genome Sequencing Center for Infectious Disease"/>
            <person name="Wu L."/>
            <person name="Ma J."/>
        </authorList>
    </citation>
    <scope>NUCLEOTIDE SEQUENCE [LARGE SCALE GENOMIC DNA]</scope>
    <source>
        <strain evidence="3">IBRC-M 10703</strain>
    </source>
</reference>
<comment type="caution">
    <text evidence="2">The sequence shown here is derived from an EMBL/GenBank/DDBJ whole genome shotgun (WGS) entry which is preliminary data.</text>
</comment>
<dbReference type="PANTHER" id="PTHR11014:SF122">
    <property type="entry name" value="AMIDOHYDROLASE AMHX"/>
    <property type="match status" value="1"/>
</dbReference>
<dbReference type="SUPFAM" id="SSF53187">
    <property type="entry name" value="Zn-dependent exopeptidases"/>
    <property type="match status" value="1"/>
</dbReference>
<dbReference type="NCBIfam" id="TIGR01891">
    <property type="entry name" value="amidohydrolases"/>
    <property type="match status" value="1"/>
</dbReference>
<dbReference type="RefSeq" id="WP_379496726.1">
    <property type="nucleotide sequence ID" value="NZ_JBHSAO010000007.1"/>
</dbReference>
<sequence>MELKKLTEQQLAERLQPIFEHLHQNPEESWKEVETTAYLVKLLQEEGFQPQTFENMTGLYVDIGKGTPKVGFRTDIDALWQEVDGTFRANHSCGHDGHMTVALGAILLLKELEATLPGAIRIIFQPAEEKAQGAKLLVEKGVVDSLQFLFGAHVRPLIELQDGTYAPALHHGAAKHFTGKVDGMEAHGARPEQGVNAIEVAAALIDGLKRIWISPTESASIKMTQIQAGGTAINIIPGSATFSIDARAQTNETMEALTNGFEKVVKAVGTLYGISIDYQVDAHIAAAQVDDTAKNIMKQAIIGVVGNEKCAPEVVTPGGEDFHFYTYSKPQLQTTMLGLGCGVTPGLHHPKMTFNQKRLPTGAKIIAQALLLALQQVEGREES</sequence>
<name>A0ABV8GWE0_9BACI</name>
<accession>A0ABV8GWE0</accession>
<evidence type="ECO:0000313" key="3">
    <source>
        <dbReference type="Proteomes" id="UP001595772"/>
    </source>
</evidence>
<dbReference type="Proteomes" id="UP001595772">
    <property type="component" value="Unassembled WGS sequence"/>
</dbReference>
<evidence type="ECO:0000313" key="2">
    <source>
        <dbReference type="EMBL" id="MFC4024230.1"/>
    </source>
</evidence>
<keyword evidence="3" id="KW-1185">Reference proteome</keyword>
<dbReference type="Pfam" id="PF01546">
    <property type="entry name" value="Peptidase_M20"/>
    <property type="match status" value="1"/>
</dbReference>
<feature type="domain" description="Peptidase M20 dimerisation" evidence="1">
    <location>
        <begin position="176"/>
        <end position="267"/>
    </location>
</feature>
<dbReference type="InterPro" id="IPR011650">
    <property type="entry name" value="Peptidase_M20_dimer"/>
</dbReference>
<dbReference type="PANTHER" id="PTHR11014">
    <property type="entry name" value="PEPTIDASE M20 FAMILY MEMBER"/>
    <property type="match status" value="1"/>
</dbReference>
<proteinExistence type="predicted"/>
<dbReference type="InterPro" id="IPR002933">
    <property type="entry name" value="Peptidase_M20"/>
</dbReference>
<dbReference type="Gene3D" id="3.30.70.360">
    <property type="match status" value="1"/>
</dbReference>
<dbReference type="Gene3D" id="3.40.630.10">
    <property type="entry name" value="Zn peptidases"/>
    <property type="match status" value="1"/>
</dbReference>
<dbReference type="InterPro" id="IPR017439">
    <property type="entry name" value="Amidohydrolase"/>
</dbReference>
<evidence type="ECO:0000259" key="1">
    <source>
        <dbReference type="Pfam" id="PF07687"/>
    </source>
</evidence>